<feature type="signal peptide" evidence="1">
    <location>
        <begin position="1"/>
        <end position="18"/>
    </location>
</feature>
<evidence type="ECO:0000256" key="1">
    <source>
        <dbReference type="SAM" id="SignalP"/>
    </source>
</evidence>
<dbReference type="InterPro" id="IPR045860">
    <property type="entry name" value="Snake_toxin-like_sf"/>
</dbReference>
<proteinExistence type="predicted"/>
<evidence type="ECO:0000313" key="2">
    <source>
        <dbReference type="Ensembl" id="ENSSMAP00000055301.1"/>
    </source>
</evidence>
<evidence type="ECO:0008006" key="4">
    <source>
        <dbReference type="Google" id="ProtNLM"/>
    </source>
</evidence>
<protein>
    <recommendedName>
        <fullName evidence="4">UPAR/Ly6 domain-containing protein</fullName>
    </recommendedName>
</protein>
<dbReference type="AlphaFoldDB" id="A0A8D3D6Z2"/>
<dbReference type="Ensembl" id="ENSSMAT00000045469.1">
    <property type="protein sequence ID" value="ENSSMAP00000055301.1"/>
    <property type="gene ID" value="ENSSMAG00000030909.1"/>
</dbReference>
<dbReference type="Proteomes" id="UP000694558">
    <property type="component" value="Chromosome 9"/>
</dbReference>
<dbReference type="SUPFAM" id="SSF57302">
    <property type="entry name" value="Snake toxin-like"/>
    <property type="match status" value="1"/>
</dbReference>
<accession>A0A8D3D6Z2</accession>
<reference evidence="2" key="1">
    <citation type="submission" date="2023-05" db="EMBL/GenBank/DDBJ databases">
        <title>High-quality long-read genome of Scophthalmus maximus.</title>
        <authorList>
            <person name="Lien S."/>
            <person name="Martinez P."/>
        </authorList>
    </citation>
    <scope>NUCLEOTIDE SEQUENCE [LARGE SCALE GENOMIC DNA]</scope>
</reference>
<organism evidence="2 3">
    <name type="scientific">Scophthalmus maximus</name>
    <name type="common">Turbot</name>
    <name type="synonym">Psetta maxima</name>
    <dbReference type="NCBI Taxonomy" id="52904"/>
    <lineage>
        <taxon>Eukaryota</taxon>
        <taxon>Metazoa</taxon>
        <taxon>Chordata</taxon>
        <taxon>Craniata</taxon>
        <taxon>Vertebrata</taxon>
        <taxon>Euteleostomi</taxon>
        <taxon>Actinopterygii</taxon>
        <taxon>Neopterygii</taxon>
        <taxon>Teleostei</taxon>
        <taxon>Neoteleostei</taxon>
        <taxon>Acanthomorphata</taxon>
        <taxon>Carangaria</taxon>
        <taxon>Pleuronectiformes</taxon>
        <taxon>Pleuronectoidei</taxon>
        <taxon>Scophthalmidae</taxon>
        <taxon>Scophthalmus</taxon>
    </lineage>
</organism>
<name>A0A8D3D6Z2_SCOMX</name>
<dbReference type="GeneTree" id="ENSGT01130000278399"/>
<sequence length="96" mass="10131">MHLFGALCLFVTLSTACGLRCYTCTATQPRSCIDTKSCPVIFNRCYSLKFDGKLLSCGGAMACCEGDLCNSATLTRPSVVLLLVSSAAIALLNSHS</sequence>
<evidence type="ECO:0000313" key="3">
    <source>
        <dbReference type="Proteomes" id="UP000694558"/>
    </source>
</evidence>
<keyword evidence="1" id="KW-0732">Signal</keyword>
<reference evidence="2" key="2">
    <citation type="submission" date="2025-08" db="UniProtKB">
        <authorList>
            <consortium name="Ensembl"/>
        </authorList>
    </citation>
    <scope>IDENTIFICATION</scope>
</reference>
<feature type="chain" id="PRO_5034625405" description="UPAR/Ly6 domain-containing protein" evidence="1">
    <location>
        <begin position="19"/>
        <end position="96"/>
    </location>
</feature>